<evidence type="ECO:0000256" key="2">
    <source>
        <dbReference type="ARBA" id="ARBA00022448"/>
    </source>
</evidence>
<reference evidence="9 10" key="1">
    <citation type="submission" date="2016-04" db="EMBL/GenBank/DDBJ databases">
        <authorList>
            <person name="Evans L.H."/>
            <person name="Alamgir A."/>
            <person name="Owens N."/>
            <person name="Weber N.D."/>
            <person name="Virtaneva K."/>
            <person name="Barbian K."/>
            <person name="Babar A."/>
            <person name="Rosenke K."/>
        </authorList>
    </citation>
    <scope>NUCLEOTIDE SEQUENCE [LARGE SCALE GENOMIC DNA]</scope>
    <source>
        <strain evidence="10">S5(T) (JCM 30642 \VKM B-2941)</strain>
    </source>
</reference>
<dbReference type="Proteomes" id="UP000195607">
    <property type="component" value="Chromosome I"/>
</dbReference>
<evidence type="ECO:0000256" key="6">
    <source>
        <dbReference type="ARBA" id="ARBA00023136"/>
    </source>
</evidence>
<gene>
    <name evidence="9" type="ORF">CSP5_0159</name>
</gene>
<dbReference type="GO" id="GO:0055085">
    <property type="term" value="P:transmembrane transport"/>
    <property type="evidence" value="ECO:0007669"/>
    <property type="project" value="InterPro"/>
</dbReference>
<evidence type="ECO:0000256" key="5">
    <source>
        <dbReference type="ARBA" id="ARBA00022989"/>
    </source>
</evidence>
<dbReference type="InterPro" id="IPR000515">
    <property type="entry name" value="MetI-like"/>
</dbReference>
<protein>
    <submittedName>
        <fullName evidence="9">PepT family ABC transporter permease</fullName>
    </submittedName>
</protein>
<sequence length="335" mass="37216">MSESMRYKFFFDRVVYFIVLFFITVTVGFALPRLIPGNPAEAVIARLSANGAYVSPTLIKAIDLELGISHQPLYIQYFSYLSNLFHGNLGVSIIYFPEPVATIIADSFWWTIFLVVVPIVISFYVGNYLGRVAALSRGTWKDSLSTLIPMFMYGIPAFAFAVILMLIFAVDLNVVPALNAYKLGLTPGLNLTFISSVAYHAILPVSTLVLTTLSGWVFGMRNNMVTILNSDFLKFSELMGVKKKLMRKNATRNAILPNMTSFGISIGVSITGVILIQQIFSYQGLGEYLYQGIEGLDYPLVNGIFIVIVLISLVANFITEILYGIMDPRIRSDSQ</sequence>
<feature type="transmembrane region" description="Helical" evidence="7">
    <location>
        <begin position="197"/>
        <end position="218"/>
    </location>
</feature>
<keyword evidence="4 7" id="KW-0812">Transmembrane</keyword>
<dbReference type="RefSeq" id="WP_241869824.1">
    <property type="nucleotide sequence ID" value="NZ_LT671858.1"/>
</dbReference>
<dbReference type="SUPFAM" id="SSF161098">
    <property type="entry name" value="MetI-like"/>
    <property type="match status" value="1"/>
</dbReference>
<dbReference type="PROSITE" id="PS50928">
    <property type="entry name" value="ABC_TM1"/>
    <property type="match status" value="1"/>
</dbReference>
<feature type="transmembrane region" description="Helical" evidence="7">
    <location>
        <begin position="14"/>
        <end position="31"/>
    </location>
</feature>
<feature type="transmembrane region" description="Helical" evidence="7">
    <location>
        <begin position="254"/>
        <end position="280"/>
    </location>
</feature>
<comment type="subcellular location">
    <subcellularLocation>
        <location evidence="1 7">Cell membrane</location>
        <topology evidence="1 7">Multi-pass membrane protein</topology>
    </subcellularLocation>
</comment>
<keyword evidence="5 7" id="KW-1133">Transmembrane helix</keyword>
<dbReference type="GO" id="GO:0005886">
    <property type="term" value="C:plasma membrane"/>
    <property type="evidence" value="ECO:0007669"/>
    <property type="project" value="UniProtKB-SubCell"/>
</dbReference>
<evidence type="ECO:0000313" key="10">
    <source>
        <dbReference type="Proteomes" id="UP000195607"/>
    </source>
</evidence>
<evidence type="ECO:0000313" key="9">
    <source>
        <dbReference type="EMBL" id="SIM33430.1"/>
    </source>
</evidence>
<dbReference type="PANTHER" id="PTHR43376">
    <property type="entry name" value="OLIGOPEPTIDE TRANSPORT SYSTEM PERMEASE PROTEIN"/>
    <property type="match status" value="1"/>
</dbReference>
<evidence type="ECO:0000256" key="1">
    <source>
        <dbReference type="ARBA" id="ARBA00004651"/>
    </source>
</evidence>
<keyword evidence="6 7" id="KW-0472">Membrane</keyword>
<name>A0A1N5SBV5_9ARCH</name>
<evidence type="ECO:0000256" key="3">
    <source>
        <dbReference type="ARBA" id="ARBA00022475"/>
    </source>
</evidence>
<dbReference type="InterPro" id="IPR035906">
    <property type="entry name" value="MetI-like_sf"/>
</dbReference>
<feature type="domain" description="ABC transmembrane type-1" evidence="8">
    <location>
        <begin position="108"/>
        <end position="319"/>
    </location>
</feature>
<dbReference type="PANTHER" id="PTHR43376:SF1">
    <property type="entry name" value="OLIGOPEPTIDE TRANSPORT SYSTEM PERMEASE PROTEIN"/>
    <property type="match status" value="1"/>
</dbReference>
<keyword evidence="3" id="KW-1003">Cell membrane</keyword>
<dbReference type="Pfam" id="PF00528">
    <property type="entry name" value="BPD_transp_1"/>
    <property type="match status" value="1"/>
</dbReference>
<dbReference type="GeneID" id="41587468"/>
<feature type="transmembrane region" description="Helical" evidence="7">
    <location>
        <begin position="108"/>
        <end position="129"/>
    </location>
</feature>
<proteinExistence type="inferred from homology"/>
<evidence type="ECO:0000259" key="8">
    <source>
        <dbReference type="PROSITE" id="PS50928"/>
    </source>
</evidence>
<accession>A0A1N5SBV5</accession>
<feature type="transmembrane region" description="Helical" evidence="7">
    <location>
        <begin position="300"/>
        <end position="325"/>
    </location>
</feature>
<dbReference type="InterPro" id="IPR045621">
    <property type="entry name" value="BPD_transp_1_N"/>
</dbReference>
<evidence type="ECO:0000256" key="7">
    <source>
        <dbReference type="RuleBase" id="RU363032"/>
    </source>
</evidence>
<comment type="similarity">
    <text evidence="7">Belongs to the binding-protein-dependent transport system permease family.</text>
</comment>
<keyword evidence="2 7" id="KW-0813">Transport</keyword>
<feature type="transmembrane region" description="Helical" evidence="7">
    <location>
        <begin position="150"/>
        <end position="170"/>
    </location>
</feature>
<evidence type="ECO:0000256" key="4">
    <source>
        <dbReference type="ARBA" id="ARBA00022692"/>
    </source>
</evidence>
<dbReference type="Pfam" id="PF19300">
    <property type="entry name" value="BPD_transp_1_N"/>
    <property type="match status" value="1"/>
</dbReference>
<dbReference type="EMBL" id="LT671858">
    <property type="protein sequence ID" value="SIM33430.1"/>
    <property type="molecule type" value="Genomic_DNA"/>
</dbReference>
<organism evidence="9 10">
    <name type="scientific">Cuniculiplasma divulgatum</name>
    <dbReference type="NCBI Taxonomy" id="1673428"/>
    <lineage>
        <taxon>Archaea</taxon>
        <taxon>Methanobacteriati</taxon>
        <taxon>Thermoplasmatota</taxon>
        <taxon>Thermoplasmata</taxon>
        <taxon>Thermoplasmatales</taxon>
        <taxon>Cuniculiplasmataceae</taxon>
        <taxon>Cuniculiplasma</taxon>
    </lineage>
</organism>
<dbReference type="AlphaFoldDB" id="A0A1N5SBV5"/>